<dbReference type="STRING" id="1672749.BJF92_12285"/>
<dbReference type="AlphaFoldDB" id="A0A1Q9AN80"/>
<evidence type="ECO:0000313" key="1">
    <source>
        <dbReference type="EMBL" id="OLP56843.1"/>
    </source>
</evidence>
<gene>
    <name evidence="1" type="ORF">BJF92_12285</name>
</gene>
<dbReference type="OrthoDB" id="7949440at2"/>
<dbReference type="EMBL" id="MKIO01000021">
    <property type="protein sequence ID" value="OLP56843.1"/>
    <property type="molecule type" value="Genomic_DNA"/>
</dbReference>
<dbReference type="RefSeq" id="WP_075633864.1">
    <property type="nucleotide sequence ID" value="NZ_MKIO01000021.1"/>
</dbReference>
<reference evidence="1 2" key="1">
    <citation type="submission" date="2016-09" db="EMBL/GenBank/DDBJ databases">
        <title>Rhizobium sp. nov., a novel species isolated from the rice rhizosphere.</title>
        <authorList>
            <person name="Zhao J."/>
            <person name="Zhang X."/>
        </authorList>
    </citation>
    <scope>NUCLEOTIDE SEQUENCE [LARGE SCALE GENOMIC DNA]</scope>
    <source>
        <strain evidence="1 2">MH17</strain>
    </source>
</reference>
<protein>
    <submittedName>
        <fullName evidence="1">Uncharacterized protein</fullName>
    </submittedName>
</protein>
<name>A0A1Q9AN80_9HYPH</name>
<dbReference type="Proteomes" id="UP000186143">
    <property type="component" value="Unassembled WGS sequence"/>
</dbReference>
<proteinExistence type="predicted"/>
<accession>A0A1Q9AN80</accession>
<organism evidence="1 2">
    <name type="scientific">Xaviernesmea rhizosphaerae</name>
    <dbReference type="NCBI Taxonomy" id="1672749"/>
    <lineage>
        <taxon>Bacteria</taxon>
        <taxon>Pseudomonadati</taxon>
        <taxon>Pseudomonadota</taxon>
        <taxon>Alphaproteobacteria</taxon>
        <taxon>Hyphomicrobiales</taxon>
        <taxon>Rhizobiaceae</taxon>
        <taxon>Rhizobium/Agrobacterium group</taxon>
        <taxon>Xaviernesmea</taxon>
    </lineage>
</organism>
<comment type="caution">
    <text evidence="1">The sequence shown here is derived from an EMBL/GenBank/DDBJ whole genome shotgun (WGS) entry which is preliminary data.</text>
</comment>
<sequence>MTSKGKLIVLAAFDKDDEGNLLQAFDPRQVDTEERAKREARAIADKHTGVVAWSREADPTLGEYGPPIVLFQSGEVPELE</sequence>
<evidence type="ECO:0000313" key="2">
    <source>
        <dbReference type="Proteomes" id="UP000186143"/>
    </source>
</evidence>